<feature type="domain" description="Aminoacyl-transfer RNA synthetases class-II family profile" evidence="7">
    <location>
        <begin position="184"/>
        <end position="534"/>
    </location>
</feature>
<feature type="compositionally biased region" description="Pro residues" evidence="6">
    <location>
        <begin position="10"/>
        <end position="19"/>
    </location>
</feature>
<reference evidence="8 9" key="1">
    <citation type="journal article" name="Sci. Rep.">
        <title>Genome-scale phylogenetic analyses confirm Olpidium as the closest living zoosporic fungus to the non-flagellated, terrestrial fungi.</title>
        <authorList>
            <person name="Chang Y."/>
            <person name="Rochon D."/>
            <person name="Sekimoto S."/>
            <person name="Wang Y."/>
            <person name="Chovatia M."/>
            <person name="Sandor L."/>
            <person name="Salamov A."/>
            <person name="Grigoriev I.V."/>
            <person name="Stajich J.E."/>
            <person name="Spatafora J.W."/>
        </authorList>
    </citation>
    <scope>NUCLEOTIDE SEQUENCE [LARGE SCALE GENOMIC DNA]</scope>
    <source>
        <strain evidence="8">S191</strain>
    </source>
</reference>
<dbReference type="CDD" id="cd04318">
    <property type="entry name" value="EcAsnRS_like_N"/>
    <property type="match status" value="1"/>
</dbReference>
<keyword evidence="3" id="KW-0067">ATP-binding</keyword>
<dbReference type="Proteomes" id="UP000673691">
    <property type="component" value="Unassembled WGS sequence"/>
</dbReference>
<dbReference type="InterPro" id="IPR002312">
    <property type="entry name" value="Asp/Asn-tRNA-synth_IIb"/>
</dbReference>
<feature type="non-terminal residue" evidence="8">
    <location>
        <position position="1"/>
    </location>
</feature>
<dbReference type="PROSITE" id="PS50862">
    <property type="entry name" value="AA_TRNA_LIGASE_II"/>
    <property type="match status" value="1"/>
</dbReference>
<keyword evidence="2" id="KW-0547">Nucleotide-binding</keyword>
<evidence type="ECO:0000313" key="9">
    <source>
        <dbReference type="Proteomes" id="UP000673691"/>
    </source>
</evidence>
<dbReference type="Pfam" id="PF00152">
    <property type="entry name" value="tRNA-synt_2"/>
    <property type="match status" value="1"/>
</dbReference>
<feature type="region of interest" description="Disordered" evidence="6">
    <location>
        <begin position="1"/>
        <end position="29"/>
    </location>
</feature>
<name>A0A8H8DL66_9FUNG</name>
<dbReference type="GO" id="GO:0004816">
    <property type="term" value="F:asparagine-tRNA ligase activity"/>
    <property type="evidence" value="ECO:0007669"/>
    <property type="project" value="TreeGrafter"/>
</dbReference>
<evidence type="ECO:0000256" key="1">
    <source>
        <dbReference type="ARBA" id="ARBA00022598"/>
    </source>
</evidence>
<dbReference type="OrthoDB" id="1931232at2759"/>
<dbReference type="EMBL" id="JAEFCI010002203">
    <property type="protein sequence ID" value="KAG5462383.1"/>
    <property type="molecule type" value="Genomic_DNA"/>
</dbReference>
<protein>
    <submittedName>
        <fullName evidence="8">Asparaginyl-tRNA synthetase</fullName>
    </submittedName>
</protein>
<dbReference type="GO" id="GO:0005739">
    <property type="term" value="C:mitochondrion"/>
    <property type="evidence" value="ECO:0007669"/>
    <property type="project" value="TreeGrafter"/>
</dbReference>
<dbReference type="SUPFAM" id="SSF50249">
    <property type="entry name" value="Nucleic acid-binding proteins"/>
    <property type="match status" value="1"/>
</dbReference>
<organism evidence="8 9">
    <name type="scientific">Olpidium bornovanus</name>
    <dbReference type="NCBI Taxonomy" id="278681"/>
    <lineage>
        <taxon>Eukaryota</taxon>
        <taxon>Fungi</taxon>
        <taxon>Fungi incertae sedis</taxon>
        <taxon>Olpidiomycota</taxon>
        <taxon>Olpidiomycotina</taxon>
        <taxon>Olpidiomycetes</taxon>
        <taxon>Olpidiales</taxon>
        <taxon>Olpidiaceae</taxon>
        <taxon>Olpidium</taxon>
    </lineage>
</organism>
<evidence type="ECO:0000256" key="4">
    <source>
        <dbReference type="ARBA" id="ARBA00022917"/>
    </source>
</evidence>
<dbReference type="InterPro" id="IPR004364">
    <property type="entry name" value="Aa-tRNA-synt_II"/>
</dbReference>
<gene>
    <name evidence="8" type="ORF">BJ554DRAFT_5295</name>
</gene>
<dbReference type="InterPro" id="IPR012340">
    <property type="entry name" value="NA-bd_OB-fold"/>
</dbReference>
<dbReference type="InterPro" id="IPR045864">
    <property type="entry name" value="aa-tRNA-synth_II/BPL/LPL"/>
</dbReference>
<feature type="compositionally biased region" description="Pro residues" evidence="6">
    <location>
        <begin position="236"/>
        <end position="247"/>
    </location>
</feature>
<dbReference type="PANTHER" id="PTHR22594">
    <property type="entry name" value="ASPARTYL/LYSYL-TRNA SYNTHETASE"/>
    <property type="match status" value="1"/>
</dbReference>
<evidence type="ECO:0000256" key="2">
    <source>
        <dbReference type="ARBA" id="ARBA00022741"/>
    </source>
</evidence>
<dbReference type="SUPFAM" id="SSF55681">
    <property type="entry name" value="Class II aaRS and biotin synthetases"/>
    <property type="match status" value="1"/>
</dbReference>
<evidence type="ECO:0000313" key="8">
    <source>
        <dbReference type="EMBL" id="KAG5462383.1"/>
    </source>
</evidence>
<dbReference type="GO" id="GO:0006421">
    <property type="term" value="P:asparaginyl-tRNA aminoacylation"/>
    <property type="evidence" value="ECO:0007669"/>
    <property type="project" value="TreeGrafter"/>
</dbReference>
<sequence>NGRRRRRRPVPPLLPPPRARPLRTSARRASLAALRTRSRRRRAPAIPLRGTPVGDGLRILPTLRTTLATSRVGEEVTVRGWVRAARRQKDLTFVWVNDGSTFDGLQAVLEGDFRIDRAAGCFDAAPPATPVSLLSLGLGDCVELIGILSESPAKGQELELTVERAKLVQGCDREQVTNTFTAMWRVRNAAVQGIHQFMSDNECIQVHTPVITSLDCEGAGEVFRVSSNSPESGAEPPTPPASPPGPGSSPQRPEYFGKPSYLTVSGQLQLEAVTQSLLRTYSFGPVFRAEQGMTARHLSEFWMVEAELAFVTDLPELLDFTEGLVRAAARAVARERAEDVRFFRDRIDKDVVRRIERLCGASGDGDGQAFARMTYTEAVRALLHPANCAPPFENPVRWGRKLASEHEKWLASVHVGGPVFVTDYPAGLKPFYMRLNGPEEVDPSLLPPPDTRTAAAFDLLVPAVGELAGGSLREHCRDALGAAMDAAGLLASGDYDWYLDLRRFGGAPTAGFGLGFERFLMYITGMESARDCIPVPRVPGSCLL</sequence>
<evidence type="ECO:0000256" key="5">
    <source>
        <dbReference type="ARBA" id="ARBA00023146"/>
    </source>
</evidence>
<feature type="region of interest" description="Disordered" evidence="6">
    <location>
        <begin position="225"/>
        <end position="256"/>
    </location>
</feature>
<evidence type="ECO:0000259" key="7">
    <source>
        <dbReference type="PROSITE" id="PS50862"/>
    </source>
</evidence>
<dbReference type="AlphaFoldDB" id="A0A8H8DL66"/>
<accession>A0A8H8DL66</accession>
<dbReference type="InterPro" id="IPR006195">
    <property type="entry name" value="aa-tRNA-synth_II"/>
</dbReference>
<keyword evidence="5" id="KW-0030">Aminoacyl-tRNA synthetase</keyword>
<evidence type="ECO:0000256" key="3">
    <source>
        <dbReference type="ARBA" id="ARBA00022840"/>
    </source>
</evidence>
<keyword evidence="9" id="KW-1185">Reference proteome</keyword>
<dbReference type="PRINTS" id="PR01042">
    <property type="entry name" value="TRNASYNTHASP"/>
</dbReference>
<dbReference type="Gene3D" id="2.40.50.140">
    <property type="entry name" value="Nucleic acid-binding proteins"/>
    <property type="match status" value="1"/>
</dbReference>
<comment type="caution">
    <text evidence="8">The sequence shown here is derived from an EMBL/GenBank/DDBJ whole genome shotgun (WGS) entry which is preliminary data.</text>
</comment>
<evidence type="ECO:0000256" key="6">
    <source>
        <dbReference type="SAM" id="MobiDB-lite"/>
    </source>
</evidence>
<proteinExistence type="predicted"/>
<dbReference type="GO" id="GO:0005524">
    <property type="term" value="F:ATP binding"/>
    <property type="evidence" value="ECO:0007669"/>
    <property type="project" value="UniProtKB-KW"/>
</dbReference>
<keyword evidence="4" id="KW-0648">Protein biosynthesis</keyword>
<dbReference type="Gene3D" id="3.30.930.10">
    <property type="entry name" value="Bira Bifunctional Protein, Domain 2"/>
    <property type="match status" value="1"/>
</dbReference>
<dbReference type="PANTHER" id="PTHR22594:SF34">
    <property type="entry name" value="ASPARAGINE--TRNA LIGASE, MITOCHONDRIAL-RELATED"/>
    <property type="match status" value="1"/>
</dbReference>
<keyword evidence="1" id="KW-0436">Ligase</keyword>